<dbReference type="EMBL" id="CP000697">
    <property type="protein sequence ID" value="ABQ32238.1"/>
    <property type="molecule type" value="Genomic_DNA"/>
</dbReference>
<dbReference type="PROSITE" id="PS51318">
    <property type="entry name" value="TAT"/>
    <property type="match status" value="1"/>
</dbReference>
<accession>A5G306</accession>
<dbReference type="InterPro" id="IPR006311">
    <property type="entry name" value="TAT_signal"/>
</dbReference>
<dbReference type="KEGG" id="acr:Acry_3049"/>
<name>A5G306_ACICJ</name>
<proteinExistence type="predicted"/>
<protein>
    <recommendedName>
        <fullName evidence="3">DsrE family protein</fullName>
    </recommendedName>
</protein>
<dbReference type="Proteomes" id="UP000000245">
    <property type="component" value="Chromosome"/>
</dbReference>
<gene>
    <name evidence="1" type="ordered locus">Acry_3049</name>
</gene>
<organism evidence="1 2">
    <name type="scientific">Acidiphilium cryptum (strain JF-5)</name>
    <dbReference type="NCBI Taxonomy" id="349163"/>
    <lineage>
        <taxon>Bacteria</taxon>
        <taxon>Pseudomonadati</taxon>
        <taxon>Pseudomonadota</taxon>
        <taxon>Alphaproteobacteria</taxon>
        <taxon>Acetobacterales</taxon>
        <taxon>Acidocellaceae</taxon>
        <taxon>Acidiphilium</taxon>
    </lineage>
</organism>
<dbReference type="SUPFAM" id="SSF75169">
    <property type="entry name" value="DsrEFH-like"/>
    <property type="match status" value="1"/>
</dbReference>
<evidence type="ECO:0008006" key="3">
    <source>
        <dbReference type="Google" id="ProtNLM"/>
    </source>
</evidence>
<dbReference type="AlphaFoldDB" id="A5G306"/>
<dbReference type="eggNOG" id="COG1416">
    <property type="taxonomic scope" value="Bacteria"/>
</dbReference>
<dbReference type="STRING" id="349163.Acry_3049"/>
<dbReference type="InterPro" id="IPR027396">
    <property type="entry name" value="DsrEFH-like"/>
</dbReference>
<dbReference type="Gene3D" id="3.40.1260.10">
    <property type="entry name" value="DsrEFH-like"/>
    <property type="match status" value="1"/>
</dbReference>
<dbReference type="HOGENOM" id="CLU_127515_1_1_5"/>
<keyword evidence="2" id="KW-1185">Reference proteome</keyword>
<dbReference type="PANTHER" id="PTHR37691:SF1">
    <property type="entry name" value="BLR3518 PROTEIN"/>
    <property type="match status" value="1"/>
</dbReference>
<dbReference type="PANTHER" id="PTHR37691">
    <property type="entry name" value="BLR3518 PROTEIN"/>
    <property type="match status" value="1"/>
</dbReference>
<evidence type="ECO:0000313" key="1">
    <source>
        <dbReference type="EMBL" id="ABQ32238.1"/>
    </source>
</evidence>
<dbReference type="RefSeq" id="WP_007422499.1">
    <property type="nucleotide sequence ID" value="NC_009484.1"/>
</dbReference>
<reference evidence="1 2" key="1">
    <citation type="submission" date="2007-05" db="EMBL/GenBank/DDBJ databases">
        <title>Complete sequence of chromosome of Acidiphilium cryptum JF-5.</title>
        <authorList>
            <consortium name="US DOE Joint Genome Institute"/>
            <person name="Copeland A."/>
            <person name="Lucas S."/>
            <person name="Lapidus A."/>
            <person name="Barry K."/>
            <person name="Detter J.C."/>
            <person name="Glavina del Rio T."/>
            <person name="Hammon N."/>
            <person name="Israni S."/>
            <person name="Dalin E."/>
            <person name="Tice H."/>
            <person name="Pitluck S."/>
            <person name="Sims D."/>
            <person name="Brettin T."/>
            <person name="Bruce D."/>
            <person name="Han C."/>
            <person name="Schmutz J."/>
            <person name="Larimer F."/>
            <person name="Land M."/>
            <person name="Hauser L."/>
            <person name="Kyrpides N."/>
            <person name="Kim E."/>
            <person name="Magnuson T."/>
            <person name="Richardson P."/>
        </authorList>
    </citation>
    <scope>NUCLEOTIDE SEQUENCE [LARGE SCALE GENOMIC DNA]</scope>
    <source>
        <strain evidence="1 2">JF-5</strain>
    </source>
</reference>
<sequence>MSSRRRLFGGLGIAAAAMGVGRAAADNPFATHLLALQLSDSAMEKQREVLNNANTVLKVWPDTASIVVVAFGPGVELTFADSPLRQRVDSLIAQNVEFDVCMNTIETLKRDTGHAPVLNPRVKPVPFGVPRLMELAGKRYVIIRP</sequence>
<evidence type="ECO:0000313" key="2">
    <source>
        <dbReference type="Proteomes" id="UP000000245"/>
    </source>
</evidence>